<sequence length="190" mass="22273">MILEERLEAFKEKIKTKDFLECKGLGNEIPFWIFDYDPRKGLLVRDTVKKLIPVFESKYSIKIIEIDLYKLCLEILSQKITEEQLILFEKKKGSDALLEKVKIILKPEVVKKEISDRLHEDFDIIFLTRIDNAWPMIRAHSVLNNLHSVTAKKPLITFYPGKFSGLDLSLFGEFKNKNYYRAFQLMPDAS</sequence>
<dbReference type="Proteomes" id="UP000033072">
    <property type="component" value="Chromosome"/>
</dbReference>
<organism evidence="1 2">
    <name type="scientific">Methanosarcina lacustris Z-7289</name>
    <dbReference type="NCBI Taxonomy" id="1434111"/>
    <lineage>
        <taxon>Archaea</taxon>
        <taxon>Methanobacteriati</taxon>
        <taxon>Methanobacteriota</taxon>
        <taxon>Stenosarchaea group</taxon>
        <taxon>Methanomicrobia</taxon>
        <taxon>Methanosarcinales</taxon>
        <taxon>Methanosarcinaceae</taxon>
        <taxon>Methanosarcina</taxon>
    </lineage>
</organism>
<keyword evidence="2" id="KW-1185">Reference proteome</keyword>
<dbReference type="PATRIC" id="fig|1434111.4.peg.1774"/>
<name>A0A0E3S1L2_9EURY</name>
<dbReference type="OrthoDB" id="266695at2157"/>
<evidence type="ECO:0000313" key="1">
    <source>
        <dbReference type="EMBL" id="AKB74614.1"/>
    </source>
</evidence>
<dbReference type="InterPro" id="IPR014858">
    <property type="entry name" value="BrxB"/>
</dbReference>
<dbReference type="KEGG" id="mls:MSLAZ_1353"/>
<reference evidence="1 2" key="1">
    <citation type="submission" date="2014-07" db="EMBL/GenBank/DDBJ databases">
        <title>Methanogenic archaea and the global carbon cycle.</title>
        <authorList>
            <person name="Henriksen J.R."/>
            <person name="Luke J."/>
            <person name="Reinhart S."/>
            <person name="Benedict M.N."/>
            <person name="Youngblut N.D."/>
            <person name="Metcalf M.E."/>
            <person name="Whitaker R.J."/>
            <person name="Metcalf W.W."/>
        </authorList>
    </citation>
    <scope>NUCLEOTIDE SEQUENCE [LARGE SCALE GENOMIC DNA]</scope>
    <source>
        <strain evidence="1 2">Z-7289</strain>
    </source>
</reference>
<dbReference type="EMBL" id="CP009515">
    <property type="protein sequence ID" value="AKB74614.1"/>
    <property type="molecule type" value="Genomic_DNA"/>
</dbReference>
<dbReference type="HOGENOM" id="CLU_101277_0_0_2"/>
<gene>
    <name evidence="1" type="ORF">MSLAZ_1353</name>
</gene>
<accession>A0A0E3S1L2</accession>
<dbReference type="AlphaFoldDB" id="A0A0E3S1L2"/>
<proteinExistence type="predicted"/>
<dbReference type="STRING" id="1434111.MSLAZ_1353"/>
<dbReference type="Pfam" id="PF08747">
    <property type="entry name" value="BrxB"/>
    <property type="match status" value="1"/>
</dbReference>
<evidence type="ECO:0000313" key="2">
    <source>
        <dbReference type="Proteomes" id="UP000033072"/>
    </source>
</evidence>
<protein>
    <submittedName>
        <fullName evidence="1">Putative cytoplasmic protein</fullName>
    </submittedName>
</protein>